<evidence type="ECO:0000256" key="2">
    <source>
        <dbReference type="ARBA" id="ARBA00007208"/>
    </source>
</evidence>
<keyword evidence="8" id="KW-0653">Protein transport</keyword>
<keyword evidence="9" id="KW-0472">Membrane</keyword>
<name>A0A1C3K591_9BURK</name>
<dbReference type="EMBL" id="LT907988">
    <property type="protein sequence ID" value="SOE49403.1"/>
    <property type="molecule type" value="Genomic_DNA"/>
</dbReference>
<keyword evidence="6" id="KW-0997">Cell inner membrane</keyword>
<keyword evidence="7" id="KW-0812">Transmembrane</keyword>
<dbReference type="GO" id="GO:0005886">
    <property type="term" value="C:plasma membrane"/>
    <property type="evidence" value="ECO:0007669"/>
    <property type="project" value="UniProtKB-SubCell"/>
</dbReference>
<accession>A0A1C3K591</accession>
<keyword evidence="4" id="KW-0813">Transport</keyword>
<evidence type="ECO:0000313" key="13">
    <source>
        <dbReference type="Proteomes" id="UP000078558"/>
    </source>
</evidence>
<dbReference type="STRING" id="1851544.ODI_01972"/>
<dbReference type="EMBL" id="FLRC01000038">
    <property type="protein sequence ID" value="SBT26681.1"/>
    <property type="molecule type" value="Genomic_DNA"/>
</dbReference>
<dbReference type="GO" id="GO:0015628">
    <property type="term" value="P:protein secretion by the type II secretion system"/>
    <property type="evidence" value="ECO:0007669"/>
    <property type="project" value="InterPro"/>
</dbReference>
<evidence type="ECO:0000313" key="12">
    <source>
        <dbReference type="EMBL" id="SOE49403.1"/>
    </source>
</evidence>
<gene>
    <name evidence="11" type="ORF">ODI_01972</name>
    <name evidence="12" type="ORF">ODI_R2051</name>
</gene>
<organism evidence="11 13">
    <name type="scientific">Orrella dioscoreae</name>
    <dbReference type="NCBI Taxonomy" id="1851544"/>
    <lineage>
        <taxon>Bacteria</taxon>
        <taxon>Pseudomonadati</taxon>
        <taxon>Pseudomonadota</taxon>
        <taxon>Betaproteobacteria</taxon>
        <taxon>Burkholderiales</taxon>
        <taxon>Alcaligenaceae</taxon>
        <taxon>Orrella</taxon>
    </lineage>
</organism>
<evidence type="ECO:0000256" key="9">
    <source>
        <dbReference type="ARBA" id="ARBA00023136"/>
    </source>
</evidence>
<proteinExistence type="inferred from homology"/>
<dbReference type="Pfam" id="PF01203">
    <property type="entry name" value="T2SSN"/>
    <property type="match status" value="1"/>
</dbReference>
<dbReference type="KEGG" id="odi:ODI_R2051"/>
<evidence type="ECO:0000256" key="8">
    <source>
        <dbReference type="ARBA" id="ARBA00022927"/>
    </source>
</evidence>
<keyword evidence="13" id="KW-1185">Reference proteome</keyword>
<dbReference type="InterPro" id="IPR022792">
    <property type="entry name" value="T2SS_protein-GspN"/>
</dbReference>
<reference evidence="12 13" key="2">
    <citation type="submission" date="2017-08" db="EMBL/GenBank/DDBJ databases">
        <authorList>
            <person name="de Groot N.N."/>
        </authorList>
    </citation>
    <scope>NUCLEOTIDE SEQUENCE [LARGE SCALE GENOMIC DNA]</scope>
    <source>
        <strain evidence="12">Orrdi1</strain>
    </source>
</reference>
<protein>
    <recommendedName>
        <fullName evidence="3">Type II secretion system protein N</fullName>
    </recommendedName>
    <alternativeName>
        <fullName evidence="10">General secretion pathway protein N</fullName>
    </alternativeName>
</protein>
<comment type="subcellular location">
    <subcellularLocation>
        <location evidence="1">Cell inner membrane</location>
    </subcellularLocation>
</comment>
<reference evidence="11 13" key="1">
    <citation type="submission" date="2016-06" db="EMBL/GenBank/DDBJ databases">
        <authorList>
            <person name="Kjaerup R.B."/>
            <person name="Dalgaard T.S."/>
            <person name="Juul-Madsen H.R."/>
        </authorList>
    </citation>
    <scope>NUCLEOTIDE SEQUENCE [LARGE SCALE GENOMIC DNA]</scope>
    <source>
        <strain evidence="11">Orrdi1</strain>
    </source>
</reference>
<evidence type="ECO:0000313" key="11">
    <source>
        <dbReference type="EMBL" id="SBT26681.1"/>
    </source>
</evidence>
<evidence type="ECO:0000256" key="10">
    <source>
        <dbReference type="ARBA" id="ARBA00030772"/>
    </source>
</evidence>
<dbReference type="Proteomes" id="UP000078558">
    <property type="component" value="Chromosome I"/>
</dbReference>
<evidence type="ECO:0000256" key="3">
    <source>
        <dbReference type="ARBA" id="ARBA00021563"/>
    </source>
</evidence>
<evidence type="ECO:0000256" key="5">
    <source>
        <dbReference type="ARBA" id="ARBA00022475"/>
    </source>
</evidence>
<evidence type="ECO:0000256" key="1">
    <source>
        <dbReference type="ARBA" id="ARBA00004533"/>
    </source>
</evidence>
<dbReference type="GO" id="GO:0015627">
    <property type="term" value="C:type II protein secretion system complex"/>
    <property type="evidence" value="ECO:0007669"/>
    <property type="project" value="InterPro"/>
</dbReference>
<evidence type="ECO:0000256" key="4">
    <source>
        <dbReference type="ARBA" id="ARBA00022448"/>
    </source>
</evidence>
<evidence type="ECO:0000256" key="7">
    <source>
        <dbReference type="ARBA" id="ARBA00022692"/>
    </source>
</evidence>
<dbReference type="AlphaFoldDB" id="A0A1C3K591"/>
<keyword evidence="5" id="KW-1003">Cell membrane</keyword>
<evidence type="ECO:0000256" key="6">
    <source>
        <dbReference type="ARBA" id="ARBA00022519"/>
    </source>
</evidence>
<sequence>MRRLLMPLAALLVALCAALAVLPARWMMAWVPETLPFALVDASGSLWRGQALVAVGPPGQRRTLPDPLQWRWTLASGWQPAMAVTHPWLAGPLQLRPTVSGMAVSAQTLRLPATTLMAAGAPLNTLSPGGELRASWPAQVLRARPAAGPLLTLDWRDASSARVRIQPLGSYRAQVSAQEDGAIALKINTLNGPLRVEAEGALTRGRLSRFAGTAQAAPDSDPATREALAPLLGLVGPSRNGVTQLRLH</sequence>
<comment type="similarity">
    <text evidence="2">Belongs to the GSP N family.</text>
</comment>